<evidence type="ECO:0000256" key="2">
    <source>
        <dbReference type="ARBA" id="ARBA00022448"/>
    </source>
</evidence>
<dbReference type="Gene3D" id="1.20.1280.170">
    <property type="entry name" value="Exocyst complex component Exo70"/>
    <property type="match status" value="1"/>
</dbReference>
<evidence type="ECO:0000256" key="4">
    <source>
        <dbReference type="SAM" id="Phobius"/>
    </source>
</evidence>
<feature type="transmembrane region" description="Helical" evidence="4">
    <location>
        <begin position="51"/>
        <end position="71"/>
    </location>
</feature>
<comment type="caution">
    <text evidence="6">The sequence shown here is derived from an EMBL/GenBank/DDBJ whole genome shotgun (WGS) entry which is preliminary data.</text>
</comment>
<keyword evidence="4" id="KW-0472">Membrane</keyword>
<evidence type="ECO:0000256" key="3">
    <source>
        <dbReference type="RuleBase" id="RU365026"/>
    </source>
</evidence>
<dbReference type="PANTHER" id="PTHR12542">
    <property type="entry name" value="EXOCYST COMPLEX PROTEIN EXO70"/>
    <property type="match status" value="1"/>
</dbReference>
<dbReference type="InterPro" id="IPR004140">
    <property type="entry name" value="Exo70"/>
</dbReference>
<gene>
    <name evidence="6" type="ORF">RIF29_17193</name>
</gene>
<feature type="transmembrane region" description="Helical" evidence="4">
    <location>
        <begin position="108"/>
        <end position="124"/>
    </location>
</feature>
<keyword evidence="3" id="KW-0268">Exocytosis</keyword>
<feature type="transmembrane region" description="Helical" evidence="4">
    <location>
        <begin position="136"/>
        <end position="162"/>
    </location>
</feature>
<protein>
    <recommendedName>
        <fullName evidence="3">Exocyst subunit Exo70 family protein</fullName>
    </recommendedName>
</protein>
<dbReference type="PANTHER" id="PTHR12542:SF180">
    <property type="entry name" value="EXOCYST SUBUNIT EXO70 FAMILY PROTEIN"/>
    <property type="match status" value="1"/>
</dbReference>
<dbReference type="GO" id="GO:0006887">
    <property type="term" value="P:exocytosis"/>
    <property type="evidence" value="ECO:0007669"/>
    <property type="project" value="UniProtKB-KW"/>
</dbReference>
<comment type="function">
    <text evidence="3">Component of the exocyst complex.</text>
</comment>
<dbReference type="SUPFAM" id="SSF74788">
    <property type="entry name" value="Cullin repeat-like"/>
    <property type="match status" value="1"/>
</dbReference>
<dbReference type="Pfam" id="PF03081">
    <property type="entry name" value="Exo70_C"/>
    <property type="match status" value="1"/>
</dbReference>
<dbReference type="GO" id="GO:0015031">
    <property type="term" value="P:protein transport"/>
    <property type="evidence" value="ECO:0007669"/>
    <property type="project" value="UniProtKB-KW"/>
</dbReference>
<name>A0AAN9FK31_CROPI</name>
<dbReference type="GO" id="GO:0005546">
    <property type="term" value="F:phosphatidylinositol-4,5-bisphosphate binding"/>
    <property type="evidence" value="ECO:0007669"/>
    <property type="project" value="InterPro"/>
</dbReference>
<dbReference type="InterPro" id="IPR046364">
    <property type="entry name" value="Exo70_C"/>
</dbReference>
<dbReference type="AlphaFoldDB" id="A0AAN9FK31"/>
<keyword evidence="3" id="KW-0653">Protein transport</keyword>
<dbReference type="Proteomes" id="UP001372338">
    <property type="component" value="Unassembled WGS sequence"/>
</dbReference>
<reference evidence="6 7" key="1">
    <citation type="submission" date="2024-01" db="EMBL/GenBank/DDBJ databases">
        <title>The genomes of 5 underutilized Papilionoideae crops provide insights into root nodulation and disease resistanc.</title>
        <authorList>
            <person name="Yuan L."/>
        </authorList>
    </citation>
    <scope>NUCLEOTIDE SEQUENCE [LARGE SCALE GENOMIC DNA]</scope>
    <source>
        <strain evidence="6">ZHUSHIDOU_FW_LH</strain>
        <tissue evidence="6">Leaf</tissue>
    </source>
</reference>
<dbReference type="GO" id="GO:0000145">
    <property type="term" value="C:exocyst"/>
    <property type="evidence" value="ECO:0007669"/>
    <property type="project" value="InterPro"/>
</dbReference>
<dbReference type="EMBL" id="JAYWIO010000003">
    <property type="protein sequence ID" value="KAK7276061.1"/>
    <property type="molecule type" value="Genomic_DNA"/>
</dbReference>
<evidence type="ECO:0000313" key="6">
    <source>
        <dbReference type="EMBL" id="KAK7276061.1"/>
    </source>
</evidence>
<keyword evidence="7" id="KW-1185">Reference proteome</keyword>
<dbReference type="InterPro" id="IPR016159">
    <property type="entry name" value="Cullin_repeat-like_dom_sf"/>
</dbReference>
<organism evidence="6 7">
    <name type="scientific">Crotalaria pallida</name>
    <name type="common">Smooth rattlebox</name>
    <name type="synonym">Crotalaria striata</name>
    <dbReference type="NCBI Taxonomy" id="3830"/>
    <lineage>
        <taxon>Eukaryota</taxon>
        <taxon>Viridiplantae</taxon>
        <taxon>Streptophyta</taxon>
        <taxon>Embryophyta</taxon>
        <taxon>Tracheophyta</taxon>
        <taxon>Spermatophyta</taxon>
        <taxon>Magnoliopsida</taxon>
        <taxon>eudicotyledons</taxon>
        <taxon>Gunneridae</taxon>
        <taxon>Pentapetalae</taxon>
        <taxon>rosids</taxon>
        <taxon>fabids</taxon>
        <taxon>Fabales</taxon>
        <taxon>Fabaceae</taxon>
        <taxon>Papilionoideae</taxon>
        <taxon>50 kb inversion clade</taxon>
        <taxon>genistoids sensu lato</taxon>
        <taxon>core genistoids</taxon>
        <taxon>Crotalarieae</taxon>
        <taxon>Crotalaria</taxon>
    </lineage>
</organism>
<proteinExistence type="inferred from homology"/>
<keyword evidence="4" id="KW-0812">Transmembrane</keyword>
<evidence type="ECO:0000259" key="5">
    <source>
        <dbReference type="Pfam" id="PF03081"/>
    </source>
</evidence>
<evidence type="ECO:0000256" key="1">
    <source>
        <dbReference type="ARBA" id="ARBA00006756"/>
    </source>
</evidence>
<evidence type="ECO:0000313" key="7">
    <source>
        <dbReference type="Proteomes" id="UP001372338"/>
    </source>
</evidence>
<accession>A0AAN9FK31</accession>
<sequence length="715" mass="81494">MMPVSTQLQRWLMQPEKLRFVGFISAVFGLLCYAFSSSFNHLFGNWNFLKLFLYSIFSFIIVFITLFARVWQFSTSTLFKTRMAVLVLIATTAYSYFYDKAVNQKPDAYILVSCVAFAVMSLSLSKQTRCGCEADLVNFFLGCLMILLIKLSLWLFFVGAGFSYSLTIFRSSIDATPQSGFSEDFIVIQVDSQHDNIDSVIPADSQSVNTDSAVVQVSQHVNTDSATQMDSLKVDGALMMKQLKACISELKKGDRISLRQLYAHLDKQFNVLDGIYDADDNLVIDSLLPETINNLQEIVKLMVAAGFEKECCSEYISCRRKFLQKCFLKFHLSKFNLLEFNSQESINLAIDKWIIASRVALRILFPCERRVCDRVFFGFSSAADLSFVEVCREITIDLLNFANKIATEIHSLGYLGSSLKVFQNLTDLIPEFESLFYGDHSASLMNEASVIGKRLGEAIRVIFMDLENDICRDMVQNSVPGGKIDPIISLVGNFFSVVSEFRNTLEQIFGGRNTVDQISKEYHMAVVGDSEGTFPSLSIRMARILALLDSNLKAKSKNYMSPASGYVFMINNCYYIVHMLRFSNLETIMGDDLIRKHTAKFQQNLEQTWDKVLDILKPNSNDSEESMKEKIKFFNMQFNEILKVQFVWDERLRQKMRISIENNLLPAYGNFIGRLQNLIGKHAFEYIEYSMFDIDALLNKLSRGSEEVLHLTTDM</sequence>
<feature type="transmembrane region" description="Helical" evidence="4">
    <location>
        <begin position="78"/>
        <end position="96"/>
    </location>
</feature>
<feature type="transmembrane region" description="Helical" evidence="4">
    <location>
        <begin position="20"/>
        <end position="39"/>
    </location>
</feature>
<feature type="domain" description="Exocyst complex subunit Exo70 C-terminal" evidence="5">
    <location>
        <begin position="352"/>
        <end position="699"/>
    </location>
</feature>
<keyword evidence="4" id="KW-1133">Transmembrane helix</keyword>
<comment type="similarity">
    <text evidence="1 3">Belongs to the EXO70 family.</text>
</comment>
<keyword evidence="2 3" id="KW-0813">Transport</keyword>